<reference evidence="9" key="1">
    <citation type="journal article" date="2014" name="Int. J. Syst. Evol. Microbiol.">
        <title>Complete genome sequence of Corynebacterium casei LMG S-19264T (=DSM 44701T), isolated from a smear-ripened cheese.</title>
        <authorList>
            <consortium name="US DOE Joint Genome Institute (JGI-PGF)"/>
            <person name="Walter F."/>
            <person name="Albersmeier A."/>
            <person name="Kalinowski J."/>
            <person name="Ruckert C."/>
        </authorList>
    </citation>
    <scope>NUCLEOTIDE SEQUENCE</scope>
    <source>
        <strain evidence="9">CGMCC 1.15425</strain>
    </source>
</reference>
<reference evidence="9" key="2">
    <citation type="submission" date="2020-09" db="EMBL/GenBank/DDBJ databases">
        <authorList>
            <person name="Sun Q."/>
            <person name="Zhou Y."/>
        </authorList>
    </citation>
    <scope>NUCLEOTIDE SEQUENCE</scope>
    <source>
        <strain evidence="9">CGMCC 1.15425</strain>
    </source>
</reference>
<sequence>MTQAKSAFWFGAFFMTLISSVVNLSPAMAQRDGADKVVIAHRGASGYLPEHTLPAAAMAYAMGVDFQEQDVVMTQDDQLIVWHDLTLDRNTDVRTRFPGRAREDGRHYVIDFTLAELRQLQVTEGYRLDENAQEHKIYEQRFPMWQSNFRVHTFAEQLELIRGLNRSTGRNVGIYPELKSPAFHHEHGKDLATAVLSELKRFGYTSKDSNVYVQTFEFDELKRVKETVLPALDMDLKLVQLMAGSDEYGWMLAPGGMQELARYADGVGPDKSMIILSSSTKDQLMISSLVRDAHQAGMAVHPYTFRKDEGQVPAYADSFEHMLELFLYEANVDGVFTDFPDRAVHFIQHYR</sequence>
<dbReference type="Proteomes" id="UP000627715">
    <property type="component" value="Unassembled WGS sequence"/>
</dbReference>
<dbReference type="PANTHER" id="PTHR43620">
    <property type="entry name" value="GLYCEROPHOSPHORYL DIESTER PHOSPHODIESTERASE"/>
    <property type="match status" value="1"/>
</dbReference>
<keyword evidence="3 7" id="KW-0732">Signal</keyword>
<evidence type="ECO:0000256" key="7">
    <source>
        <dbReference type="SAM" id="SignalP"/>
    </source>
</evidence>
<feature type="domain" description="GP-PDE" evidence="8">
    <location>
        <begin position="36"/>
        <end position="347"/>
    </location>
</feature>
<evidence type="ECO:0000256" key="2">
    <source>
        <dbReference type="ARBA" id="ARBA00012247"/>
    </source>
</evidence>
<dbReference type="Gene3D" id="3.20.20.190">
    <property type="entry name" value="Phosphatidylinositol (PI) phosphodiesterase"/>
    <property type="match status" value="1"/>
</dbReference>
<dbReference type="AlphaFoldDB" id="A0A916VJS6"/>
<gene>
    <name evidence="9" type="primary">glpQ</name>
    <name evidence="9" type="ORF">GCM10011403_23880</name>
</gene>
<dbReference type="CDD" id="cd08600">
    <property type="entry name" value="GDPD_EcGlpQ_like"/>
    <property type="match status" value="1"/>
</dbReference>
<organism evidence="9 10">
    <name type="scientific">Pseudohongiella nitratireducens</name>
    <dbReference type="NCBI Taxonomy" id="1768907"/>
    <lineage>
        <taxon>Bacteria</taxon>
        <taxon>Pseudomonadati</taxon>
        <taxon>Pseudomonadota</taxon>
        <taxon>Gammaproteobacteria</taxon>
        <taxon>Pseudomonadales</taxon>
        <taxon>Pseudohongiellaceae</taxon>
        <taxon>Pseudohongiella</taxon>
    </lineage>
</organism>
<evidence type="ECO:0000256" key="6">
    <source>
        <dbReference type="ARBA" id="ARBA00047512"/>
    </source>
</evidence>
<dbReference type="PROSITE" id="PS51704">
    <property type="entry name" value="GP_PDE"/>
    <property type="match status" value="1"/>
</dbReference>
<keyword evidence="4" id="KW-0319">Glycerol metabolism</keyword>
<feature type="chain" id="PRO_5037940730" description="glycerophosphodiester phosphodiesterase" evidence="7">
    <location>
        <begin position="30"/>
        <end position="351"/>
    </location>
</feature>
<dbReference type="RefSeq" id="WP_229694670.1">
    <property type="nucleotide sequence ID" value="NZ_BMIY01000010.1"/>
</dbReference>
<dbReference type="NCBIfam" id="NF008354">
    <property type="entry name" value="PRK11143.1"/>
    <property type="match status" value="1"/>
</dbReference>
<evidence type="ECO:0000313" key="9">
    <source>
        <dbReference type="EMBL" id="GFZ80008.1"/>
    </source>
</evidence>
<evidence type="ECO:0000313" key="10">
    <source>
        <dbReference type="Proteomes" id="UP000627715"/>
    </source>
</evidence>
<evidence type="ECO:0000256" key="1">
    <source>
        <dbReference type="ARBA" id="ARBA00007277"/>
    </source>
</evidence>
<evidence type="ECO:0000256" key="5">
    <source>
        <dbReference type="ARBA" id="ARBA00022801"/>
    </source>
</evidence>
<protein>
    <recommendedName>
        <fullName evidence="2">glycerophosphodiester phosphodiesterase</fullName>
        <ecNumber evidence="2">3.1.4.46</ecNumber>
    </recommendedName>
</protein>
<name>A0A916VJS6_9GAMM</name>
<feature type="signal peptide" evidence="7">
    <location>
        <begin position="1"/>
        <end position="29"/>
    </location>
</feature>
<dbReference type="PANTHER" id="PTHR43620:SF7">
    <property type="entry name" value="GLYCEROPHOSPHODIESTER PHOSPHODIESTERASE GDPD5-RELATED"/>
    <property type="match status" value="1"/>
</dbReference>
<dbReference type="EC" id="3.1.4.46" evidence="2"/>
<keyword evidence="5" id="KW-0378">Hydrolase</keyword>
<evidence type="ECO:0000256" key="3">
    <source>
        <dbReference type="ARBA" id="ARBA00022729"/>
    </source>
</evidence>
<comment type="catalytic activity">
    <reaction evidence="6">
        <text>a sn-glycero-3-phosphodiester + H2O = an alcohol + sn-glycerol 3-phosphate + H(+)</text>
        <dbReference type="Rhea" id="RHEA:12969"/>
        <dbReference type="ChEBI" id="CHEBI:15377"/>
        <dbReference type="ChEBI" id="CHEBI:15378"/>
        <dbReference type="ChEBI" id="CHEBI:30879"/>
        <dbReference type="ChEBI" id="CHEBI:57597"/>
        <dbReference type="ChEBI" id="CHEBI:83408"/>
        <dbReference type="EC" id="3.1.4.46"/>
    </reaction>
</comment>
<dbReference type="EMBL" id="BMIY01000010">
    <property type="protein sequence ID" value="GFZ80008.1"/>
    <property type="molecule type" value="Genomic_DNA"/>
</dbReference>
<dbReference type="Pfam" id="PF03009">
    <property type="entry name" value="GDPD"/>
    <property type="match status" value="1"/>
</dbReference>
<dbReference type="GO" id="GO:0006629">
    <property type="term" value="P:lipid metabolic process"/>
    <property type="evidence" value="ECO:0007669"/>
    <property type="project" value="InterPro"/>
</dbReference>
<dbReference type="InterPro" id="IPR030395">
    <property type="entry name" value="GP_PDE_dom"/>
</dbReference>
<comment type="similarity">
    <text evidence="1">Belongs to the glycerophosphoryl diester phosphodiesterase family.</text>
</comment>
<evidence type="ECO:0000259" key="8">
    <source>
        <dbReference type="PROSITE" id="PS51704"/>
    </source>
</evidence>
<dbReference type="GO" id="GO:0008889">
    <property type="term" value="F:glycerophosphodiester phosphodiesterase activity"/>
    <property type="evidence" value="ECO:0007669"/>
    <property type="project" value="UniProtKB-EC"/>
</dbReference>
<accession>A0A916VJS6</accession>
<dbReference type="FunFam" id="3.20.20.190:FF:000009">
    <property type="entry name" value="Glycerophosphodiester phosphodiesterase, periplasmic"/>
    <property type="match status" value="1"/>
</dbReference>
<proteinExistence type="inferred from homology"/>
<keyword evidence="10" id="KW-1185">Reference proteome</keyword>
<dbReference type="GO" id="GO:0006071">
    <property type="term" value="P:glycerol metabolic process"/>
    <property type="evidence" value="ECO:0007669"/>
    <property type="project" value="UniProtKB-KW"/>
</dbReference>
<dbReference type="SUPFAM" id="SSF51695">
    <property type="entry name" value="PLC-like phosphodiesterases"/>
    <property type="match status" value="1"/>
</dbReference>
<dbReference type="GO" id="GO:0042597">
    <property type="term" value="C:periplasmic space"/>
    <property type="evidence" value="ECO:0007669"/>
    <property type="project" value="TreeGrafter"/>
</dbReference>
<evidence type="ECO:0000256" key="4">
    <source>
        <dbReference type="ARBA" id="ARBA00022798"/>
    </source>
</evidence>
<dbReference type="InterPro" id="IPR017946">
    <property type="entry name" value="PLC-like_Pdiesterase_TIM-brl"/>
</dbReference>
<comment type="caution">
    <text evidence="9">The sequence shown here is derived from an EMBL/GenBank/DDBJ whole genome shotgun (WGS) entry which is preliminary data.</text>
</comment>